<feature type="region of interest" description="Disordered" evidence="1">
    <location>
        <begin position="355"/>
        <end position="454"/>
    </location>
</feature>
<feature type="compositionally biased region" description="Low complexity" evidence="1">
    <location>
        <begin position="37"/>
        <end position="51"/>
    </location>
</feature>
<feature type="compositionally biased region" description="Low complexity" evidence="1">
    <location>
        <begin position="279"/>
        <end position="300"/>
    </location>
</feature>
<keyword evidence="3" id="KW-1185">Reference proteome</keyword>
<protein>
    <submittedName>
        <fullName evidence="2">Unnamed protein product</fullName>
    </submittedName>
</protein>
<feature type="non-terminal residue" evidence="2">
    <location>
        <position position="582"/>
    </location>
</feature>
<feature type="region of interest" description="Disordered" evidence="1">
    <location>
        <begin position="543"/>
        <end position="582"/>
    </location>
</feature>
<feature type="compositionally biased region" description="Low complexity" evidence="1">
    <location>
        <begin position="313"/>
        <end position="336"/>
    </location>
</feature>
<feature type="region of interest" description="Disordered" evidence="1">
    <location>
        <begin position="273"/>
        <end position="300"/>
    </location>
</feature>
<dbReference type="Proteomes" id="UP001165063">
    <property type="component" value="Unassembled WGS sequence"/>
</dbReference>
<dbReference type="AlphaFoldDB" id="A0A9W6Z4D6"/>
<proteinExistence type="predicted"/>
<sequence length="582" mass="60056">MPKIVPLSSSSGSGFGATRSGAAGFLNGHHKSKSWAGSGSVPVVDSVGVSGKQLNSRYKFNRSRINDKLPTLPAKDKPTTITSSPVSVSSSTSTASGSGPLSPSLPPPPPSHLLRLPPSATVKHMLNMLDDDDHNNNHQIQTEPIPQKSTFLELPLKLDELTIPPRSPARLKNIPARSIARGINVNEEKSCAGNGNGNSPSLFERRAHARSSSLGAVVAAHAGVSKAAEEVESCVDGGDSNTAVSAHSGFSSSTGFGSASFMKSSKSYRFNLSDKHSSRVSGGKKLLSSSSSSSSSPLLRSIDNLSTNSNLLAGSNSASSTSSSGPRSRSSSISNSMRTRKFTLSSVSRFKPKSKARFDNNLNQRDLVSSSSSRKSSLESVSSSSSTTGSATSTSTTSSSLNSDDIVVSSSSSTHELTDSSSPLSTQSSTFSNLNSHGPKMINDGNRTIGISSTTTDESNSDIFGFSSCCSLNRDNLTTDRLAGDAKIVSLSFATPPHCKSISAGGNGFTTHRCDSSDIFNGSGGDGKSSSASCTGTGCSVPVSPLPAKFTDSGSLKPISEMEVSDGDISDSHGDFLSAPSA</sequence>
<name>A0A9W6Z4D6_AMBMO</name>
<gene>
    <name evidence="2" type="ORF">Amon01_000807700</name>
</gene>
<evidence type="ECO:0000256" key="1">
    <source>
        <dbReference type="SAM" id="MobiDB-lite"/>
    </source>
</evidence>
<feature type="compositionally biased region" description="Polar residues" evidence="1">
    <location>
        <begin position="445"/>
        <end position="454"/>
    </location>
</feature>
<reference evidence="2" key="1">
    <citation type="submission" date="2023-04" db="EMBL/GenBank/DDBJ databases">
        <title>Ambrosiozyma monospora NBRC 1965.</title>
        <authorList>
            <person name="Ichikawa N."/>
            <person name="Sato H."/>
            <person name="Tonouchi N."/>
        </authorList>
    </citation>
    <scope>NUCLEOTIDE SEQUENCE</scope>
    <source>
        <strain evidence="2">NBRC 1965</strain>
    </source>
</reference>
<comment type="caution">
    <text evidence="2">The sequence shown here is derived from an EMBL/GenBank/DDBJ whole genome shotgun (WGS) entry which is preliminary data.</text>
</comment>
<evidence type="ECO:0000313" key="2">
    <source>
        <dbReference type="EMBL" id="GMG56008.1"/>
    </source>
</evidence>
<feature type="compositionally biased region" description="Low complexity" evidence="1">
    <location>
        <begin position="79"/>
        <end position="102"/>
    </location>
</feature>
<dbReference type="EMBL" id="BSXU01006612">
    <property type="protein sequence ID" value="GMG56008.1"/>
    <property type="molecule type" value="Genomic_DNA"/>
</dbReference>
<organism evidence="2 3">
    <name type="scientific">Ambrosiozyma monospora</name>
    <name type="common">Yeast</name>
    <name type="synonym">Endomycopsis monosporus</name>
    <dbReference type="NCBI Taxonomy" id="43982"/>
    <lineage>
        <taxon>Eukaryota</taxon>
        <taxon>Fungi</taxon>
        <taxon>Dikarya</taxon>
        <taxon>Ascomycota</taxon>
        <taxon>Saccharomycotina</taxon>
        <taxon>Pichiomycetes</taxon>
        <taxon>Pichiales</taxon>
        <taxon>Pichiaceae</taxon>
        <taxon>Ambrosiozyma</taxon>
    </lineage>
</organism>
<feature type="region of interest" description="Disordered" evidence="1">
    <location>
        <begin position="313"/>
        <end position="337"/>
    </location>
</feature>
<evidence type="ECO:0000313" key="3">
    <source>
        <dbReference type="Proteomes" id="UP001165063"/>
    </source>
</evidence>
<feature type="region of interest" description="Disordered" evidence="1">
    <location>
        <begin position="1"/>
        <end position="117"/>
    </location>
</feature>
<feature type="compositionally biased region" description="Low complexity" evidence="1">
    <location>
        <begin position="369"/>
        <end position="432"/>
    </location>
</feature>
<accession>A0A9W6Z4D6</accession>